<dbReference type="AlphaFoldDB" id="A0A438N2L3"/>
<dbReference type="VEuPathDB" id="FungiDB:PV10_07806"/>
<proteinExistence type="predicted"/>
<dbReference type="EMBL" id="NAJM01000026">
    <property type="protein sequence ID" value="RVX69966.1"/>
    <property type="molecule type" value="Genomic_DNA"/>
</dbReference>
<organism evidence="1 2">
    <name type="scientific">Exophiala mesophila</name>
    <name type="common">Black yeast-like fungus</name>
    <dbReference type="NCBI Taxonomy" id="212818"/>
    <lineage>
        <taxon>Eukaryota</taxon>
        <taxon>Fungi</taxon>
        <taxon>Dikarya</taxon>
        <taxon>Ascomycota</taxon>
        <taxon>Pezizomycotina</taxon>
        <taxon>Eurotiomycetes</taxon>
        <taxon>Chaetothyriomycetidae</taxon>
        <taxon>Chaetothyriales</taxon>
        <taxon>Herpotrichiellaceae</taxon>
        <taxon>Exophiala</taxon>
    </lineage>
</organism>
<gene>
    <name evidence="1" type="ORF">B0A52_05801</name>
</gene>
<comment type="caution">
    <text evidence="1">The sequence shown here is derived from an EMBL/GenBank/DDBJ whole genome shotgun (WGS) entry which is preliminary data.</text>
</comment>
<reference evidence="1 2" key="1">
    <citation type="submission" date="2017-03" db="EMBL/GenBank/DDBJ databases">
        <title>Genomes of endolithic fungi from Antarctica.</title>
        <authorList>
            <person name="Coleine C."/>
            <person name="Masonjones S."/>
            <person name="Stajich J.E."/>
        </authorList>
    </citation>
    <scope>NUCLEOTIDE SEQUENCE [LARGE SCALE GENOMIC DNA]</scope>
    <source>
        <strain evidence="1 2">CCFEE 6314</strain>
    </source>
</reference>
<evidence type="ECO:0000313" key="1">
    <source>
        <dbReference type="EMBL" id="RVX69966.1"/>
    </source>
</evidence>
<dbReference type="OrthoDB" id="5408025at2759"/>
<name>A0A438N2L3_EXOME</name>
<dbReference type="Proteomes" id="UP000288859">
    <property type="component" value="Unassembled WGS sequence"/>
</dbReference>
<sequence length="168" mass="19225">MSTHQSYEELINQKLEEVQGKLSELYLEEKAVEYAIQKKGALLLAKRKHVISMSKCMRTHPKLSVADYFAAQKESIAQMVRCNELEDAEVELTHLELDQQAIAIAIEEHQATQAALQVELQMLQMAIGQQGKGLQRHENYKEEFDKARGFDVEDDDVFCPKLNEDIAF</sequence>
<accession>A0A438N2L3</accession>
<evidence type="ECO:0000313" key="2">
    <source>
        <dbReference type="Proteomes" id="UP000288859"/>
    </source>
</evidence>
<protein>
    <submittedName>
        <fullName evidence="1">Uncharacterized protein</fullName>
    </submittedName>
</protein>